<dbReference type="InterPro" id="IPR029058">
    <property type="entry name" value="AB_hydrolase_fold"/>
</dbReference>
<gene>
    <name evidence="1" type="ORF">IAC35_08360</name>
</gene>
<dbReference type="GO" id="GO:0016787">
    <property type="term" value="F:hydrolase activity"/>
    <property type="evidence" value="ECO:0007669"/>
    <property type="project" value="UniProtKB-KW"/>
</dbReference>
<sequence>MNLVLAITLAMAAQTVTGGPDAAPEMAVLETEMRDGYSCSLVEYNVSAEERVRSYLLVPDGASEDRPCPGLVLLHDHGARFDIGKEKLVRPLPSAPENIRLSSAQWINDNFDGAYFADSLAAHGYAVIVPDMLYWGSRSSVLCRSWSRMKFCGEPGDIDSVKTLVYEGQRTVYDSLARKGVNWAVQTLEEDAAAARLLGSLGIVDKDRLGCFGWSMGAHRAWLLAAFCPEIRTGVALCWMTLKETCPPPYKASDYSMLIPCLRDKYDFPDIARWLAPKPFFFLSGSQDKLFPVWAVERSFRRMQEIYESEGADGRLRTEFFDGPHHCGREVQRRITEYLDSCLKETGSDGGGA</sequence>
<dbReference type="Proteomes" id="UP000886881">
    <property type="component" value="Unassembled WGS sequence"/>
</dbReference>
<name>A0A9D1KHK8_9BACT</name>
<dbReference type="SUPFAM" id="SSF53474">
    <property type="entry name" value="alpha/beta-Hydrolases"/>
    <property type="match status" value="1"/>
</dbReference>
<accession>A0A9D1KHK8</accession>
<dbReference type="AlphaFoldDB" id="A0A9D1KHK8"/>
<dbReference type="InterPro" id="IPR050261">
    <property type="entry name" value="FrsA_esterase"/>
</dbReference>
<evidence type="ECO:0000313" key="1">
    <source>
        <dbReference type="EMBL" id="HIT47846.1"/>
    </source>
</evidence>
<reference evidence="1" key="1">
    <citation type="submission" date="2020-10" db="EMBL/GenBank/DDBJ databases">
        <authorList>
            <person name="Gilroy R."/>
        </authorList>
    </citation>
    <scope>NUCLEOTIDE SEQUENCE</scope>
    <source>
        <strain evidence="1">ChiHecec2B26-709</strain>
    </source>
</reference>
<organism evidence="1 2">
    <name type="scientific">Candidatus Cryptobacteroides merdipullorum</name>
    <dbReference type="NCBI Taxonomy" id="2840771"/>
    <lineage>
        <taxon>Bacteria</taxon>
        <taxon>Pseudomonadati</taxon>
        <taxon>Bacteroidota</taxon>
        <taxon>Bacteroidia</taxon>
        <taxon>Bacteroidales</taxon>
        <taxon>Candidatus Cryptobacteroides</taxon>
    </lineage>
</organism>
<protein>
    <submittedName>
        <fullName evidence="1">Dienelactone hydrolase family protein</fullName>
    </submittedName>
</protein>
<reference evidence="1" key="2">
    <citation type="journal article" date="2021" name="PeerJ">
        <title>Extensive microbial diversity within the chicken gut microbiome revealed by metagenomics and culture.</title>
        <authorList>
            <person name="Gilroy R."/>
            <person name="Ravi A."/>
            <person name="Getino M."/>
            <person name="Pursley I."/>
            <person name="Horton D.L."/>
            <person name="Alikhan N.F."/>
            <person name="Baker D."/>
            <person name="Gharbi K."/>
            <person name="Hall N."/>
            <person name="Watson M."/>
            <person name="Adriaenssens E.M."/>
            <person name="Foster-Nyarko E."/>
            <person name="Jarju S."/>
            <person name="Secka A."/>
            <person name="Antonio M."/>
            <person name="Oren A."/>
            <person name="Chaudhuri R.R."/>
            <person name="La Ragione R."/>
            <person name="Hildebrand F."/>
            <person name="Pallen M.J."/>
        </authorList>
    </citation>
    <scope>NUCLEOTIDE SEQUENCE</scope>
    <source>
        <strain evidence="1">ChiHecec2B26-709</strain>
    </source>
</reference>
<comment type="caution">
    <text evidence="1">The sequence shown here is derived from an EMBL/GenBank/DDBJ whole genome shotgun (WGS) entry which is preliminary data.</text>
</comment>
<evidence type="ECO:0000313" key="2">
    <source>
        <dbReference type="Proteomes" id="UP000886881"/>
    </source>
</evidence>
<dbReference type="Gene3D" id="3.40.50.1820">
    <property type="entry name" value="alpha/beta hydrolase"/>
    <property type="match status" value="1"/>
</dbReference>
<dbReference type="PANTHER" id="PTHR22946">
    <property type="entry name" value="DIENELACTONE HYDROLASE DOMAIN-CONTAINING PROTEIN-RELATED"/>
    <property type="match status" value="1"/>
</dbReference>
<dbReference type="EMBL" id="DVLC01000148">
    <property type="protein sequence ID" value="HIT47846.1"/>
    <property type="molecule type" value="Genomic_DNA"/>
</dbReference>
<keyword evidence="1" id="KW-0378">Hydrolase</keyword>
<proteinExistence type="predicted"/>
<dbReference type="PANTHER" id="PTHR22946:SF0">
    <property type="entry name" value="DIENELACTONE HYDROLASE DOMAIN-CONTAINING PROTEIN"/>
    <property type="match status" value="1"/>
</dbReference>